<evidence type="ECO:0000256" key="2">
    <source>
        <dbReference type="ARBA" id="ARBA00012513"/>
    </source>
</evidence>
<dbReference type="EC" id="2.7.11.1" evidence="2"/>
<dbReference type="Gene3D" id="3.30.200.20">
    <property type="entry name" value="Phosphorylase Kinase, domain 1"/>
    <property type="match status" value="1"/>
</dbReference>
<dbReference type="InterPro" id="IPR000014">
    <property type="entry name" value="PAS"/>
</dbReference>
<keyword evidence="6" id="KW-0808">Transferase</keyword>
<dbReference type="Pfam" id="PF13426">
    <property type="entry name" value="PAS_9"/>
    <property type="match status" value="1"/>
</dbReference>
<evidence type="ECO:0000256" key="10">
    <source>
        <dbReference type="ARBA" id="ARBA00022991"/>
    </source>
</evidence>
<dbReference type="InterPro" id="IPR035965">
    <property type="entry name" value="PAS-like_dom_sf"/>
</dbReference>
<comment type="subcellular location">
    <subcellularLocation>
        <location evidence="1">Membrane</location>
    </subcellularLocation>
</comment>
<dbReference type="Proteomes" id="UP000036987">
    <property type="component" value="Unassembled WGS sequence"/>
</dbReference>
<dbReference type="GO" id="GO:0007165">
    <property type="term" value="P:signal transduction"/>
    <property type="evidence" value="ECO:0000318"/>
    <property type="project" value="GO_Central"/>
</dbReference>
<dbReference type="CDD" id="cd13999">
    <property type="entry name" value="STKc_MAP3K-like"/>
    <property type="match status" value="1"/>
</dbReference>
<evidence type="ECO:0000256" key="4">
    <source>
        <dbReference type="ARBA" id="ARBA00022543"/>
    </source>
</evidence>
<evidence type="ECO:0000259" key="17">
    <source>
        <dbReference type="PROSITE" id="PS50112"/>
    </source>
</evidence>
<evidence type="ECO:0000256" key="15">
    <source>
        <dbReference type="SAM" id="MobiDB-lite"/>
    </source>
</evidence>
<keyword evidence="10" id="KW-0157">Chromophore</keyword>
<feature type="region of interest" description="Disordered" evidence="15">
    <location>
        <begin position="249"/>
        <end position="304"/>
    </location>
</feature>
<evidence type="ECO:0000259" key="16">
    <source>
        <dbReference type="PROSITE" id="PS50011"/>
    </source>
</evidence>
<keyword evidence="8 18" id="KW-0418">Kinase</keyword>
<dbReference type="GO" id="GO:0005524">
    <property type="term" value="F:ATP binding"/>
    <property type="evidence" value="ECO:0007669"/>
    <property type="project" value="UniProtKB-KW"/>
</dbReference>
<evidence type="ECO:0000256" key="3">
    <source>
        <dbReference type="ARBA" id="ARBA00022527"/>
    </source>
</evidence>
<protein>
    <recommendedName>
        <fullName evidence="2">non-specific serine/threonine protein kinase</fullName>
        <ecNumber evidence="2">2.7.11.1</ecNumber>
    </recommendedName>
</protein>
<dbReference type="Gene3D" id="3.30.450.20">
    <property type="entry name" value="PAS domain"/>
    <property type="match status" value="1"/>
</dbReference>
<evidence type="ECO:0000256" key="12">
    <source>
        <dbReference type="ARBA" id="ARBA00023170"/>
    </source>
</evidence>
<dbReference type="SMART" id="SM00091">
    <property type="entry name" value="PAS"/>
    <property type="match status" value="1"/>
</dbReference>
<dbReference type="AlphaFoldDB" id="A0A0K9PM73"/>
<evidence type="ECO:0000256" key="9">
    <source>
        <dbReference type="ARBA" id="ARBA00022840"/>
    </source>
</evidence>
<dbReference type="InterPro" id="IPR008271">
    <property type="entry name" value="Ser/Thr_kinase_AS"/>
</dbReference>
<evidence type="ECO:0000313" key="19">
    <source>
        <dbReference type="Proteomes" id="UP000036987"/>
    </source>
</evidence>
<dbReference type="PROSITE" id="PS50011">
    <property type="entry name" value="PROTEIN_KINASE_DOM"/>
    <property type="match status" value="1"/>
</dbReference>
<feature type="compositionally biased region" description="Polar residues" evidence="15">
    <location>
        <begin position="249"/>
        <end position="267"/>
    </location>
</feature>
<keyword evidence="4" id="KW-0600">Photoreceptor protein</keyword>
<evidence type="ECO:0000256" key="13">
    <source>
        <dbReference type="ARBA" id="ARBA00047899"/>
    </source>
</evidence>
<feature type="domain" description="Protein kinase" evidence="16">
    <location>
        <begin position="462"/>
        <end position="721"/>
    </location>
</feature>
<dbReference type="NCBIfam" id="TIGR00229">
    <property type="entry name" value="sensory_box"/>
    <property type="match status" value="1"/>
</dbReference>
<keyword evidence="7" id="KW-0547">Nucleotide-binding</keyword>
<dbReference type="SUPFAM" id="SSF55785">
    <property type="entry name" value="PYP-like sensor domain (PAS domain)"/>
    <property type="match status" value="1"/>
</dbReference>
<organism evidence="18 19">
    <name type="scientific">Zostera marina</name>
    <name type="common">Eelgrass</name>
    <dbReference type="NCBI Taxonomy" id="29655"/>
    <lineage>
        <taxon>Eukaryota</taxon>
        <taxon>Viridiplantae</taxon>
        <taxon>Streptophyta</taxon>
        <taxon>Embryophyta</taxon>
        <taxon>Tracheophyta</taxon>
        <taxon>Spermatophyta</taxon>
        <taxon>Magnoliopsida</taxon>
        <taxon>Liliopsida</taxon>
        <taxon>Zosteraceae</taxon>
        <taxon>Zostera</taxon>
    </lineage>
</organism>
<dbReference type="InterPro" id="IPR000719">
    <property type="entry name" value="Prot_kinase_dom"/>
</dbReference>
<keyword evidence="5" id="KW-0716">Sensory transduction</keyword>
<dbReference type="Pfam" id="PF07714">
    <property type="entry name" value="PK_Tyr_Ser-Thr"/>
    <property type="match status" value="1"/>
</dbReference>
<dbReference type="InterPro" id="IPR050167">
    <property type="entry name" value="Ser_Thr_protein_kinase"/>
</dbReference>
<evidence type="ECO:0000256" key="5">
    <source>
        <dbReference type="ARBA" id="ARBA00022606"/>
    </source>
</evidence>
<dbReference type="PANTHER" id="PTHR23257">
    <property type="entry name" value="SERINE-THREONINE PROTEIN KINASE"/>
    <property type="match status" value="1"/>
</dbReference>
<dbReference type="PRINTS" id="PR00109">
    <property type="entry name" value="TYRKINASE"/>
</dbReference>
<dbReference type="OMA" id="ESWKGQF"/>
<dbReference type="SUPFAM" id="SSF56112">
    <property type="entry name" value="Protein kinase-like (PK-like)"/>
    <property type="match status" value="1"/>
</dbReference>
<dbReference type="InterPro" id="IPR011009">
    <property type="entry name" value="Kinase-like_dom_sf"/>
</dbReference>
<sequence length="745" mass="83570">MAMETPPAAAEELMKKIEDLEAGQARLKQDLSMLLSPGTRGQEETHNNQQQFPKIRDERYGDGAGGGVNAFLARTMISSSLPLHKEVTMGVSDTEYLKILQSLGQSVHIIDLHGRIIFWNHSAESLYGFSASEAIGQYAVELITNTSGIDASCNIINRVTKRETWKGKFPIKKKSGERFICIATHTPLYHDDGHLIGVICVSNDSEPFQESASPSTNADGSNKKIPASQPLLQTVITSKISNLVTKVTNKVRSTGSSRKASEQSNEYGHQDEHHAERMSSNVLDGEEDASPSGTITSIGDMPNPFSLNTSTTIEDKTHQKMLNSNNDNLDGRDGIQKILISKAEAITSKAEAWISKKSITWPWKGNDHDNEDARNRIMWPWSHNDLGNVRNHPKTTDSNVKPECQANENIRTGNAEVSGSWSSFNHNSASSFSSCGSTSSSVMNKMDYELDNSDCEIFWEDLTIGEQIGQGSCGMVYHALWFGSDVAAKIFLRQEYTDEIILSFRQEVSLMKRLRHPNILLFMGVVVSPQRLCIITEFLPRGSLFRLLQRNTNRLDWRRRSLMALDIARGMSYLHHCNPPIIHRDLKSLNLLVDKNWNVKVGDFGLSHLKHETYLTTFSGKGTPQWLAPEVLRNEPSNEKADVYSFGVILWELVTEKIPWENFSYMKVIGAVGYMNHRLEIPSDVDPQWTSIIESCWNNEPECRPSFQDLVERFRDLQRFYTIQSQMHRGISSTGASSHGTSKGV</sequence>
<feature type="region of interest" description="Disordered" evidence="15">
    <location>
        <begin position="207"/>
        <end position="226"/>
    </location>
</feature>
<feature type="compositionally biased region" description="Polar residues" evidence="15">
    <location>
        <begin position="207"/>
        <end position="220"/>
    </location>
</feature>
<evidence type="ECO:0000256" key="7">
    <source>
        <dbReference type="ARBA" id="ARBA00022741"/>
    </source>
</evidence>
<dbReference type="FunFam" id="3.30.200.20:FF:000329">
    <property type="entry name" value="PAS domain-containing protein tyrosine kinase"/>
    <property type="match status" value="1"/>
</dbReference>
<comment type="catalytic activity">
    <reaction evidence="14">
        <text>L-seryl-[protein] + ATP = O-phospho-L-seryl-[protein] + ADP + H(+)</text>
        <dbReference type="Rhea" id="RHEA:17989"/>
        <dbReference type="Rhea" id="RHEA-COMP:9863"/>
        <dbReference type="Rhea" id="RHEA-COMP:11604"/>
        <dbReference type="ChEBI" id="CHEBI:15378"/>
        <dbReference type="ChEBI" id="CHEBI:29999"/>
        <dbReference type="ChEBI" id="CHEBI:30616"/>
        <dbReference type="ChEBI" id="CHEBI:83421"/>
        <dbReference type="ChEBI" id="CHEBI:456216"/>
        <dbReference type="EC" id="2.7.11.1"/>
    </reaction>
</comment>
<dbReference type="CDD" id="cd00130">
    <property type="entry name" value="PAS"/>
    <property type="match status" value="1"/>
</dbReference>
<keyword evidence="11" id="KW-0472">Membrane</keyword>
<proteinExistence type="predicted"/>
<dbReference type="PROSITE" id="PS50112">
    <property type="entry name" value="PAS"/>
    <property type="match status" value="1"/>
</dbReference>
<dbReference type="InterPro" id="IPR001245">
    <property type="entry name" value="Ser-Thr/Tyr_kinase_cat_dom"/>
</dbReference>
<dbReference type="GO" id="GO:0016020">
    <property type="term" value="C:membrane"/>
    <property type="evidence" value="ECO:0007669"/>
    <property type="project" value="UniProtKB-SubCell"/>
</dbReference>
<evidence type="ECO:0000256" key="11">
    <source>
        <dbReference type="ARBA" id="ARBA00023136"/>
    </source>
</evidence>
<accession>A0A0K9PM73</accession>
<dbReference type="EMBL" id="LFYR01000777">
    <property type="protein sequence ID" value="KMZ69335.1"/>
    <property type="molecule type" value="Genomic_DNA"/>
</dbReference>
<keyword evidence="3" id="KW-0723">Serine/threonine-protein kinase</keyword>
<evidence type="ECO:0000313" key="18">
    <source>
        <dbReference type="EMBL" id="KMZ69335.1"/>
    </source>
</evidence>
<dbReference type="PANTHER" id="PTHR23257:SF978">
    <property type="entry name" value="PROTEIN KINASE FAMILY PROTEIN"/>
    <property type="match status" value="1"/>
</dbReference>
<comment type="catalytic activity">
    <reaction evidence="13">
        <text>L-threonyl-[protein] + ATP = O-phospho-L-threonyl-[protein] + ADP + H(+)</text>
        <dbReference type="Rhea" id="RHEA:46608"/>
        <dbReference type="Rhea" id="RHEA-COMP:11060"/>
        <dbReference type="Rhea" id="RHEA-COMP:11605"/>
        <dbReference type="ChEBI" id="CHEBI:15378"/>
        <dbReference type="ChEBI" id="CHEBI:30013"/>
        <dbReference type="ChEBI" id="CHEBI:30616"/>
        <dbReference type="ChEBI" id="CHEBI:61977"/>
        <dbReference type="ChEBI" id="CHEBI:456216"/>
        <dbReference type="EC" id="2.7.11.1"/>
    </reaction>
</comment>
<evidence type="ECO:0000256" key="6">
    <source>
        <dbReference type="ARBA" id="ARBA00022679"/>
    </source>
</evidence>
<keyword evidence="19" id="KW-1185">Reference proteome</keyword>
<dbReference type="STRING" id="29655.A0A0K9PM73"/>
<reference evidence="19" key="1">
    <citation type="journal article" date="2016" name="Nature">
        <title>The genome of the seagrass Zostera marina reveals angiosperm adaptation to the sea.</title>
        <authorList>
            <person name="Olsen J.L."/>
            <person name="Rouze P."/>
            <person name="Verhelst B."/>
            <person name="Lin Y.-C."/>
            <person name="Bayer T."/>
            <person name="Collen J."/>
            <person name="Dattolo E."/>
            <person name="De Paoli E."/>
            <person name="Dittami S."/>
            <person name="Maumus F."/>
            <person name="Michel G."/>
            <person name="Kersting A."/>
            <person name="Lauritano C."/>
            <person name="Lohaus R."/>
            <person name="Toepel M."/>
            <person name="Tonon T."/>
            <person name="Vanneste K."/>
            <person name="Amirebrahimi M."/>
            <person name="Brakel J."/>
            <person name="Bostroem C."/>
            <person name="Chovatia M."/>
            <person name="Grimwood J."/>
            <person name="Jenkins J.W."/>
            <person name="Jueterbock A."/>
            <person name="Mraz A."/>
            <person name="Stam W.T."/>
            <person name="Tice H."/>
            <person name="Bornberg-Bauer E."/>
            <person name="Green P.J."/>
            <person name="Pearson G.A."/>
            <person name="Procaccini G."/>
            <person name="Duarte C.M."/>
            <person name="Schmutz J."/>
            <person name="Reusch T.B.H."/>
            <person name="Van de Peer Y."/>
        </authorList>
    </citation>
    <scope>NUCLEOTIDE SEQUENCE [LARGE SCALE GENOMIC DNA]</scope>
    <source>
        <strain evidence="19">cv. Finnish</strain>
    </source>
</reference>
<dbReference type="OrthoDB" id="339325at2759"/>
<keyword evidence="12" id="KW-0675">Receptor</keyword>
<feature type="compositionally biased region" description="Basic and acidic residues" evidence="15">
    <location>
        <begin position="268"/>
        <end position="277"/>
    </location>
</feature>
<dbReference type="SMART" id="SM00220">
    <property type="entry name" value="S_TKc"/>
    <property type="match status" value="1"/>
</dbReference>
<name>A0A0K9PM73_ZOSMR</name>
<evidence type="ECO:0000256" key="8">
    <source>
        <dbReference type="ARBA" id="ARBA00022777"/>
    </source>
</evidence>
<dbReference type="GO" id="GO:0009881">
    <property type="term" value="F:photoreceptor activity"/>
    <property type="evidence" value="ECO:0007669"/>
    <property type="project" value="UniProtKB-KW"/>
</dbReference>
<dbReference type="FunFam" id="1.10.510.10:FF:000476">
    <property type="entry name" value="PAS domain-containing protein tyrosine kinase family protein"/>
    <property type="match status" value="1"/>
</dbReference>
<feature type="region of interest" description="Disordered" evidence="15">
    <location>
        <begin position="388"/>
        <end position="412"/>
    </location>
</feature>
<dbReference type="Gene3D" id="1.10.510.10">
    <property type="entry name" value="Transferase(Phosphotransferase) domain 1"/>
    <property type="match status" value="1"/>
</dbReference>
<dbReference type="GO" id="GO:0004674">
    <property type="term" value="F:protein serine/threonine kinase activity"/>
    <property type="evidence" value="ECO:0000318"/>
    <property type="project" value="GO_Central"/>
</dbReference>
<feature type="domain" description="PAS" evidence="17">
    <location>
        <begin position="92"/>
        <end position="163"/>
    </location>
</feature>
<dbReference type="PROSITE" id="PS00108">
    <property type="entry name" value="PROTEIN_KINASE_ST"/>
    <property type="match status" value="1"/>
</dbReference>
<evidence type="ECO:0000256" key="1">
    <source>
        <dbReference type="ARBA" id="ARBA00004370"/>
    </source>
</evidence>
<gene>
    <name evidence="18" type="ORF">ZOSMA_216G00040</name>
</gene>
<keyword evidence="9" id="KW-0067">ATP-binding</keyword>
<evidence type="ECO:0000256" key="14">
    <source>
        <dbReference type="ARBA" id="ARBA00048679"/>
    </source>
</evidence>
<comment type="caution">
    <text evidence="18">The sequence shown here is derived from an EMBL/GenBank/DDBJ whole genome shotgun (WGS) entry which is preliminary data.</text>
</comment>